<dbReference type="EMBL" id="AP017312">
    <property type="protein sequence ID" value="BAU26547.1"/>
    <property type="molecule type" value="Genomic_DNA"/>
</dbReference>
<sequence length="106" mass="11767">MGPGMILAVTAAVYLIVTWLLRWGVNWLLGSAPVEAECLTGPHAAFNMCAPMDQVEYAAYYTAWYSLIEGIPAVLYVVRGLAEEEADQQLLEHALCRWPNLLVVQE</sequence>
<name>A0A0U5C4B5_9BACL</name>
<dbReference type="OrthoDB" id="2680153at2"/>
<protein>
    <submittedName>
        <fullName evidence="1">Uncharacterized protein</fullName>
    </submittedName>
</protein>
<dbReference type="AlphaFoldDB" id="A0A0U5C4B5"/>
<reference evidence="1 2" key="1">
    <citation type="submission" date="2015-12" db="EMBL/GenBank/DDBJ databases">
        <title>Genome sequence of Aneurinibacillus soli.</title>
        <authorList>
            <person name="Lee J.S."/>
            <person name="Lee K.C."/>
            <person name="Kim K.K."/>
            <person name="Lee B.W."/>
        </authorList>
    </citation>
    <scope>NUCLEOTIDE SEQUENCE [LARGE SCALE GENOMIC DNA]</scope>
    <source>
        <strain evidence="1 2">CB4</strain>
    </source>
</reference>
<keyword evidence="2" id="KW-1185">Reference proteome</keyword>
<dbReference type="RefSeq" id="WP_096463585.1">
    <property type="nucleotide sequence ID" value="NZ_AP017312.1"/>
</dbReference>
<gene>
    <name evidence="1" type="ORF">CB4_00674</name>
</gene>
<evidence type="ECO:0000313" key="1">
    <source>
        <dbReference type="EMBL" id="BAU26547.1"/>
    </source>
</evidence>
<evidence type="ECO:0000313" key="2">
    <source>
        <dbReference type="Proteomes" id="UP000217696"/>
    </source>
</evidence>
<dbReference type="KEGG" id="asoc:CB4_00674"/>
<proteinExistence type="predicted"/>
<accession>A0A0U5C4B5</accession>
<organism evidence="1 2">
    <name type="scientific">Aneurinibacillus soli</name>
    <dbReference type="NCBI Taxonomy" id="1500254"/>
    <lineage>
        <taxon>Bacteria</taxon>
        <taxon>Bacillati</taxon>
        <taxon>Bacillota</taxon>
        <taxon>Bacilli</taxon>
        <taxon>Bacillales</taxon>
        <taxon>Paenibacillaceae</taxon>
        <taxon>Aneurinibacillus group</taxon>
        <taxon>Aneurinibacillus</taxon>
    </lineage>
</organism>
<dbReference type="Proteomes" id="UP000217696">
    <property type="component" value="Chromosome"/>
</dbReference>